<comment type="caution">
    <text evidence="1">The sequence shown here is derived from an EMBL/GenBank/DDBJ whole genome shotgun (WGS) entry which is preliminary data.</text>
</comment>
<reference evidence="1" key="1">
    <citation type="submission" date="2022-04" db="EMBL/GenBank/DDBJ databases">
        <title>Jade perch genome.</title>
        <authorList>
            <person name="Chao B."/>
        </authorList>
    </citation>
    <scope>NUCLEOTIDE SEQUENCE</scope>
    <source>
        <strain evidence="1">CB-2022</strain>
    </source>
</reference>
<dbReference type="EMBL" id="CM041539">
    <property type="protein sequence ID" value="KAI3367664.1"/>
    <property type="molecule type" value="Genomic_DNA"/>
</dbReference>
<accession>A0ACB8WIT4</accession>
<organism evidence="1 2">
    <name type="scientific">Scortum barcoo</name>
    <name type="common">barcoo grunter</name>
    <dbReference type="NCBI Taxonomy" id="214431"/>
    <lineage>
        <taxon>Eukaryota</taxon>
        <taxon>Metazoa</taxon>
        <taxon>Chordata</taxon>
        <taxon>Craniata</taxon>
        <taxon>Vertebrata</taxon>
        <taxon>Euteleostomi</taxon>
        <taxon>Actinopterygii</taxon>
        <taxon>Neopterygii</taxon>
        <taxon>Teleostei</taxon>
        <taxon>Neoteleostei</taxon>
        <taxon>Acanthomorphata</taxon>
        <taxon>Eupercaria</taxon>
        <taxon>Centrarchiformes</taxon>
        <taxon>Terapontoidei</taxon>
        <taxon>Terapontidae</taxon>
        <taxon>Scortum</taxon>
    </lineage>
</organism>
<name>A0ACB8WIT4_9TELE</name>
<proteinExistence type="predicted"/>
<evidence type="ECO:0000313" key="2">
    <source>
        <dbReference type="Proteomes" id="UP000831701"/>
    </source>
</evidence>
<evidence type="ECO:0000313" key="1">
    <source>
        <dbReference type="EMBL" id="KAI3367664.1"/>
    </source>
</evidence>
<dbReference type="Proteomes" id="UP000831701">
    <property type="component" value="Chromosome 9"/>
</dbReference>
<protein>
    <submittedName>
        <fullName evidence="1">Uncharacterized protein</fullName>
    </submittedName>
</protein>
<sequence length="147" mass="16300">MKTSTVLLVCILVTCSVWTVHGRTLEIKIDDHEQVDEEISVEAGKIPGLCWACKWALNKIKKVLGPNVTAEVVKAKLKSVCNEMGLLKSKCQKFVNGHLSLLIEELTTSDDVRTICVNAKACKSKEVLGLLFNSRDSDSFIEMDEYA</sequence>
<gene>
    <name evidence="1" type="ORF">L3Q82_026505</name>
</gene>
<keyword evidence="2" id="KW-1185">Reference proteome</keyword>